<dbReference type="EC" id="2.7.7.65" evidence="1"/>
<dbReference type="CDD" id="cd19920">
    <property type="entry name" value="REC_PA4781-like"/>
    <property type="match status" value="1"/>
</dbReference>
<dbReference type="InterPro" id="IPR000160">
    <property type="entry name" value="GGDEF_dom"/>
</dbReference>
<dbReference type="Pfam" id="PF00990">
    <property type="entry name" value="GGDEF"/>
    <property type="match status" value="1"/>
</dbReference>
<evidence type="ECO:0000313" key="6">
    <source>
        <dbReference type="EMBL" id="ALG70675.1"/>
    </source>
</evidence>
<comment type="catalytic activity">
    <reaction evidence="2">
        <text>2 GTP = 3',3'-c-di-GMP + 2 diphosphate</text>
        <dbReference type="Rhea" id="RHEA:24898"/>
        <dbReference type="ChEBI" id="CHEBI:33019"/>
        <dbReference type="ChEBI" id="CHEBI:37565"/>
        <dbReference type="ChEBI" id="CHEBI:58805"/>
        <dbReference type="EC" id="2.7.7.65"/>
    </reaction>
</comment>
<dbReference type="AlphaFoldDB" id="A0AAC8ZTZ2"/>
<gene>
    <name evidence="6" type="ORF">AL072_06835</name>
</gene>
<protein>
    <recommendedName>
        <fullName evidence="1">diguanylate cyclase</fullName>
        <ecNumber evidence="1">2.7.7.65</ecNumber>
    </recommendedName>
</protein>
<dbReference type="GO" id="GO:0043709">
    <property type="term" value="P:cell adhesion involved in single-species biofilm formation"/>
    <property type="evidence" value="ECO:0007669"/>
    <property type="project" value="TreeGrafter"/>
</dbReference>
<evidence type="ECO:0000259" key="4">
    <source>
        <dbReference type="PROSITE" id="PS50110"/>
    </source>
</evidence>
<keyword evidence="3" id="KW-0597">Phosphoprotein</keyword>
<dbReference type="Proteomes" id="UP000069935">
    <property type="component" value="Chromosome 1"/>
</dbReference>
<dbReference type="FunFam" id="3.30.70.270:FF:000001">
    <property type="entry name" value="Diguanylate cyclase domain protein"/>
    <property type="match status" value="1"/>
</dbReference>
<proteinExistence type="predicted"/>
<feature type="modified residue" description="4-aspartylphosphate" evidence="3">
    <location>
        <position position="55"/>
    </location>
</feature>
<dbReference type="SUPFAM" id="SSF55073">
    <property type="entry name" value="Nucleotide cyclase"/>
    <property type="match status" value="1"/>
</dbReference>
<organism evidence="6 7">
    <name type="scientific">Azospirillum thiophilum</name>
    <dbReference type="NCBI Taxonomy" id="528244"/>
    <lineage>
        <taxon>Bacteria</taxon>
        <taxon>Pseudomonadati</taxon>
        <taxon>Pseudomonadota</taxon>
        <taxon>Alphaproteobacteria</taxon>
        <taxon>Rhodospirillales</taxon>
        <taxon>Azospirillaceae</taxon>
        <taxon>Azospirillum</taxon>
    </lineage>
</organism>
<evidence type="ECO:0000256" key="2">
    <source>
        <dbReference type="ARBA" id="ARBA00034247"/>
    </source>
</evidence>
<dbReference type="KEGG" id="ati:AL072_06835"/>
<dbReference type="NCBIfam" id="TIGR00254">
    <property type="entry name" value="GGDEF"/>
    <property type="match status" value="1"/>
</dbReference>
<dbReference type="CDD" id="cd01949">
    <property type="entry name" value="GGDEF"/>
    <property type="match status" value="1"/>
</dbReference>
<evidence type="ECO:0000313" key="7">
    <source>
        <dbReference type="Proteomes" id="UP000069935"/>
    </source>
</evidence>
<dbReference type="EMBL" id="CP012401">
    <property type="protein sequence ID" value="ALG70675.1"/>
    <property type="molecule type" value="Genomic_DNA"/>
</dbReference>
<dbReference type="PROSITE" id="PS50887">
    <property type="entry name" value="GGDEF"/>
    <property type="match status" value="1"/>
</dbReference>
<dbReference type="SUPFAM" id="SSF52172">
    <property type="entry name" value="CheY-like"/>
    <property type="match status" value="1"/>
</dbReference>
<feature type="domain" description="Response regulatory" evidence="4">
    <location>
        <begin position="7"/>
        <end position="122"/>
    </location>
</feature>
<evidence type="ECO:0000259" key="5">
    <source>
        <dbReference type="PROSITE" id="PS50887"/>
    </source>
</evidence>
<reference evidence="6 7" key="2">
    <citation type="journal article" date="2016" name="Genome Announc.">
        <title>Complete Genome Sequence of a Strain of Azospirillum thiophilum Isolated from a Sulfide Spring.</title>
        <authorList>
            <person name="Fomenkov A."/>
            <person name="Vincze T."/>
            <person name="Grabovich M."/>
            <person name="Anton B.P."/>
            <person name="Dubinina G."/>
            <person name="Orlova M."/>
            <person name="Belousova E."/>
            <person name="Roberts R.J."/>
        </authorList>
    </citation>
    <scope>NUCLEOTIDE SEQUENCE [LARGE SCALE GENOMIC DNA]</scope>
    <source>
        <strain evidence="6 7">BV-S</strain>
    </source>
</reference>
<dbReference type="GO" id="GO:1902201">
    <property type="term" value="P:negative regulation of bacterial-type flagellum-dependent cell motility"/>
    <property type="evidence" value="ECO:0007669"/>
    <property type="project" value="TreeGrafter"/>
</dbReference>
<dbReference type="PROSITE" id="PS50110">
    <property type="entry name" value="RESPONSE_REGULATORY"/>
    <property type="match status" value="1"/>
</dbReference>
<dbReference type="GO" id="GO:0000160">
    <property type="term" value="P:phosphorelay signal transduction system"/>
    <property type="evidence" value="ECO:0007669"/>
    <property type="project" value="InterPro"/>
</dbReference>
<dbReference type="SMART" id="SM00267">
    <property type="entry name" value="GGDEF"/>
    <property type="match status" value="1"/>
</dbReference>
<evidence type="ECO:0000256" key="3">
    <source>
        <dbReference type="PROSITE-ProRule" id="PRU00169"/>
    </source>
</evidence>
<dbReference type="InterPro" id="IPR029787">
    <property type="entry name" value="Nucleotide_cyclase"/>
</dbReference>
<dbReference type="InterPro" id="IPR001789">
    <property type="entry name" value="Sig_transdc_resp-reg_receiver"/>
</dbReference>
<dbReference type="PANTHER" id="PTHR45138:SF9">
    <property type="entry name" value="DIGUANYLATE CYCLASE DGCM-RELATED"/>
    <property type="match status" value="1"/>
</dbReference>
<dbReference type="Pfam" id="PF00072">
    <property type="entry name" value="Response_reg"/>
    <property type="match status" value="1"/>
</dbReference>
<accession>A0AAC8ZTZ2</accession>
<dbReference type="SMART" id="SM00448">
    <property type="entry name" value="REC"/>
    <property type="match status" value="1"/>
</dbReference>
<dbReference type="InterPro" id="IPR043128">
    <property type="entry name" value="Rev_trsase/Diguanyl_cyclase"/>
</dbReference>
<sequence length="307" mass="34257">MTEIRPKILVVDDIPSNIHVLSRILRDDYDIYFATDGEKALDLVPARMPDLILLDIMMPGMDGYEVCRRIKADPATHDIPVIFISAKSEVEDETRGLEAGAIDFITKPISPPIVKARVRNHLLLKRQADLLRSLSFLDGLTGIANRRRFDEAMAREWRRCARSHLPLSLIILDVDHFKAYNDQYGHQAGDECLRVVADVLSERARRPSDLVARYGGEEFVCLLPETDGPGASRVAEDFRVGVTERRIPHGQSSVAPYLTISLGVATVIPTADSSPEQLAEMADQLLYRAKRAGRNRVQDAMVPVPVP</sequence>
<keyword evidence="7" id="KW-1185">Reference proteome</keyword>
<evidence type="ECO:0000256" key="1">
    <source>
        <dbReference type="ARBA" id="ARBA00012528"/>
    </source>
</evidence>
<dbReference type="InterPro" id="IPR050469">
    <property type="entry name" value="Diguanylate_Cyclase"/>
</dbReference>
<name>A0AAC8ZTZ2_9PROT</name>
<dbReference type="GO" id="GO:0052621">
    <property type="term" value="F:diguanylate cyclase activity"/>
    <property type="evidence" value="ECO:0007669"/>
    <property type="project" value="UniProtKB-EC"/>
</dbReference>
<feature type="domain" description="GGDEF" evidence="5">
    <location>
        <begin position="165"/>
        <end position="302"/>
    </location>
</feature>
<dbReference type="Gene3D" id="3.40.50.2300">
    <property type="match status" value="1"/>
</dbReference>
<reference evidence="7" key="1">
    <citation type="submission" date="2015-08" db="EMBL/GenBank/DDBJ databases">
        <title>Complete Genome Sequence of Azospirillum thiophilum BV-S.</title>
        <authorList>
            <person name="Fomenkov A."/>
            <person name="Vincze T."/>
            <person name="Grabovich M."/>
            <person name="Dubinina G."/>
            <person name="Orlova M."/>
            <person name="Belousova E."/>
            <person name="Roberts R.J."/>
        </authorList>
    </citation>
    <scope>NUCLEOTIDE SEQUENCE [LARGE SCALE GENOMIC DNA]</scope>
    <source>
        <strain evidence="7">BV-S</strain>
    </source>
</reference>
<dbReference type="RefSeq" id="WP_045582432.1">
    <property type="nucleotide sequence ID" value="NZ_CP012401.1"/>
</dbReference>
<dbReference type="InterPro" id="IPR011006">
    <property type="entry name" value="CheY-like_superfamily"/>
</dbReference>
<dbReference type="Gene3D" id="3.30.70.270">
    <property type="match status" value="1"/>
</dbReference>
<dbReference type="PANTHER" id="PTHR45138">
    <property type="entry name" value="REGULATORY COMPONENTS OF SENSORY TRANSDUCTION SYSTEM"/>
    <property type="match status" value="1"/>
</dbReference>
<dbReference type="GO" id="GO:0005886">
    <property type="term" value="C:plasma membrane"/>
    <property type="evidence" value="ECO:0007669"/>
    <property type="project" value="TreeGrafter"/>
</dbReference>